<sequence>MSQTRSWMEGDVVFVLHYDSSIQELAVWFCVYLECHLKEVKPTGGDGTAPLEYAFECAQQCCGYYATPLDLNPSDRLPSNLELTEYGIHCPNSGYLPRSSEGGLTSEGSMSGIVTLLRTPIRPTAKAEGPKPSGQKRKYARLSQGDPTDPFEETLETIEALMQSKRHFKSLLHYGVSEWRFWKIFVQCIRCKDVVPTYLFPVHLCDRPGAVKRRVSSPCQEECHCKCRFVECPSDKVPEVLSEDELPALSDILNNMKSKGT</sequence>
<protein>
    <submittedName>
        <fullName evidence="2">Uncharacterized protein</fullName>
    </submittedName>
</protein>
<proteinExistence type="predicted"/>
<dbReference type="Proteomes" id="UP000307440">
    <property type="component" value="Unassembled WGS sequence"/>
</dbReference>
<dbReference type="EMBL" id="ML210164">
    <property type="protein sequence ID" value="TFK27442.1"/>
    <property type="molecule type" value="Genomic_DNA"/>
</dbReference>
<feature type="region of interest" description="Disordered" evidence="1">
    <location>
        <begin position="124"/>
        <end position="148"/>
    </location>
</feature>
<evidence type="ECO:0000313" key="2">
    <source>
        <dbReference type="EMBL" id="TFK27442.1"/>
    </source>
</evidence>
<reference evidence="2 3" key="1">
    <citation type="journal article" date="2019" name="Nat. Ecol. Evol.">
        <title>Megaphylogeny resolves global patterns of mushroom evolution.</title>
        <authorList>
            <person name="Varga T."/>
            <person name="Krizsan K."/>
            <person name="Foldi C."/>
            <person name="Dima B."/>
            <person name="Sanchez-Garcia M."/>
            <person name="Sanchez-Ramirez S."/>
            <person name="Szollosi G.J."/>
            <person name="Szarkandi J.G."/>
            <person name="Papp V."/>
            <person name="Albert L."/>
            <person name="Andreopoulos W."/>
            <person name="Angelini C."/>
            <person name="Antonin V."/>
            <person name="Barry K.W."/>
            <person name="Bougher N.L."/>
            <person name="Buchanan P."/>
            <person name="Buyck B."/>
            <person name="Bense V."/>
            <person name="Catcheside P."/>
            <person name="Chovatia M."/>
            <person name="Cooper J."/>
            <person name="Damon W."/>
            <person name="Desjardin D."/>
            <person name="Finy P."/>
            <person name="Geml J."/>
            <person name="Haridas S."/>
            <person name="Hughes K."/>
            <person name="Justo A."/>
            <person name="Karasinski D."/>
            <person name="Kautmanova I."/>
            <person name="Kiss B."/>
            <person name="Kocsube S."/>
            <person name="Kotiranta H."/>
            <person name="LaButti K.M."/>
            <person name="Lechner B.E."/>
            <person name="Liimatainen K."/>
            <person name="Lipzen A."/>
            <person name="Lukacs Z."/>
            <person name="Mihaltcheva S."/>
            <person name="Morgado L.N."/>
            <person name="Niskanen T."/>
            <person name="Noordeloos M.E."/>
            <person name="Ohm R.A."/>
            <person name="Ortiz-Santana B."/>
            <person name="Ovrebo C."/>
            <person name="Racz N."/>
            <person name="Riley R."/>
            <person name="Savchenko A."/>
            <person name="Shiryaev A."/>
            <person name="Soop K."/>
            <person name="Spirin V."/>
            <person name="Szebenyi C."/>
            <person name="Tomsovsky M."/>
            <person name="Tulloss R.E."/>
            <person name="Uehling J."/>
            <person name="Grigoriev I.V."/>
            <person name="Vagvolgyi C."/>
            <person name="Papp T."/>
            <person name="Martin F.M."/>
            <person name="Miettinen O."/>
            <person name="Hibbett D.S."/>
            <person name="Nagy L.G."/>
        </authorList>
    </citation>
    <scope>NUCLEOTIDE SEQUENCE [LARGE SCALE GENOMIC DNA]</scope>
    <source>
        <strain evidence="2 3">CBS 121175</strain>
    </source>
</reference>
<accession>A0A5C3L491</accession>
<evidence type="ECO:0000256" key="1">
    <source>
        <dbReference type="SAM" id="MobiDB-lite"/>
    </source>
</evidence>
<gene>
    <name evidence="2" type="ORF">FA15DRAFT_653526</name>
</gene>
<evidence type="ECO:0000313" key="3">
    <source>
        <dbReference type="Proteomes" id="UP000307440"/>
    </source>
</evidence>
<dbReference type="AlphaFoldDB" id="A0A5C3L491"/>
<name>A0A5C3L491_COPMA</name>
<organism evidence="2 3">
    <name type="scientific">Coprinopsis marcescibilis</name>
    <name type="common">Agaric fungus</name>
    <name type="synonym">Psathyrella marcescibilis</name>
    <dbReference type="NCBI Taxonomy" id="230819"/>
    <lineage>
        <taxon>Eukaryota</taxon>
        <taxon>Fungi</taxon>
        <taxon>Dikarya</taxon>
        <taxon>Basidiomycota</taxon>
        <taxon>Agaricomycotina</taxon>
        <taxon>Agaricomycetes</taxon>
        <taxon>Agaricomycetidae</taxon>
        <taxon>Agaricales</taxon>
        <taxon>Agaricineae</taxon>
        <taxon>Psathyrellaceae</taxon>
        <taxon>Coprinopsis</taxon>
    </lineage>
</organism>
<keyword evidence="3" id="KW-1185">Reference proteome</keyword>